<protein>
    <submittedName>
        <fullName evidence="1">Uncharacterized protein</fullName>
    </submittedName>
</protein>
<organism evidence="1">
    <name type="scientific">marine sediment metagenome</name>
    <dbReference type="NCBI Taxonomy" id="412755"/>
    <lineage>
        <taxon>unclassified sequences</taxon>
        <taxon>metagenomes</taxon>
        <taxon>ecological metagenomes</taxon>
    </lineage>
</organism>
<dbReference type="EMBL" id="BARS01019160">
    <property type="protein sequence ID" value="GAF87869.1"/>
    <property type="molecule type" value="Genomic_DNA"/>
</dbReference>
<dbReference type="AlphaFoldDB" id="X0T3Q0"/>
<proteinExistence type="predicted"/>
<feature type="non-terminal residue" evidence="1">
    <location>
        <position position="46"/>
    </location>
</feature>
<accession>X0T3Q0</accession>
<name>X0T3Q0_9ZZZZ</name>
<evidence type="ECO:0000313" key="1">
    <source>
        <dbReference type="EMBL" id="GAF87869.1"/>
    </source>
</evidence>
<gene>
    <name evidence="1" type="ORF">S01H1_31084</name>
</gene>
<comment type="caution">
    <text evidence="1">The sequence shown here is derived from an EMBL/GenBank/DDBJ whole genome shotgun (WGS) entry which is preliminary data.</text>
</comment>
<sequence length="46" mass="5134">MWGWKGKSQGEAKKSVSRGPNLIIVYPDQMRGQAMGFLDEEPVLTP</sequence>
<reference evidence="1" key="1">
    <citation type="journal article" date="2014" name="Front. Microbiol.">
        <title>High frequency of phylogenetically diverse reductive dehalogenase-homologous genes in deep subseafloor sedimentary metagenomes.</title>
        <authorList>
            <person name="Kawai M."/>
            <person name="Futagami T."/>
            <person name="Toyoda A."/>
            <person name="Takaki Y."/>
            <person name="Nishi S."/>
            <person name="Hori S."/>
            <person name="Arai W."/>
            <person name="Tsubouchi T."/>
            <person name="Morono Y."/>
            <person name="Uchiyama I."/>
            <person name="Ito T."/>
            <person name="Fujiyama A."/>
            <person name="Inagaki F."/>
            <person name="Takami H."/>
        </authorList>
    </citation>
    <scope>NUCLEOTIDE SEQUENCE</scope>
    <source>
        <strain evidence="1">Expedition CK06-06</strain>
    </source>
</reference>